<gene>
    <name evidence="2" type="primary">107369371</name>
</gene>
<evidence type="ECO:0000256" key="1">
    <source>
        <dbReference type="SAM" id="SignalP"/>
    </source>
</evidence>
<organism evidence="2 3">
    <name type="scientific">Tetranychus urticae</name>
    <name type="common">Two-spotted spider mite</name>
    <dbReference type="NCBI Taxonomy" id="32264"/>
    <lineage>
        <taxon>Eukaryota</taxon>
        <taxon>Metazoa</taxon>
        <taxon>Ecdysozoa</taxon>
        <taxon>Arthropoda</taxon>
        <taxon>Chelicerata</taxon>
        <taxon>Arachnida</taxon>
        <taxon>Acari</taxon>
        <taxon>Acariformes</taxon>
        <taxon>Trombidiformes</taxon>
        <taxon>Prostigmata</taxon>
        <taxon>Eleutherengona</taxon>
        <taxon>Raphignathae</taxon>
        <taxon>Tetranychoidea</taxon>
        <taxon>Tetranychidae</taxon>
        <taxon>Tetranychus</taxon>
    </lineage>
</organism>
<keyword evidence="1" id="KW-0732">Signal</keyword>
<dbReference type="EMBL" id="CAEY01000890">
    <property type="status" value="NOT_ANNOTATED_CDS"/>
    <property type="molecule type" value="Genomic_DNA"/>
</dbReference>
<proteinExistence type="predicted"/>
<reference evidence="3" key="1">
    <citation type="submission" date="2011-08" db="EMBL/GenBank/DDBJ databases">
        <authorList>
            <person name="Rombauts S."/>
        </authorList>
    </citation>
    <scope>NUCLEOTIDE SEQUENCE</scope>
    <source>
        <strain evidence="3">London</strain>
    </source>
</reference>
<feature type="signal peptide" evidence="1">
    <location>
        <begin position="1"/>
        <end position="17"/>
    </location>
</feature>
<protein>
    <submittedName>
        <fullName evidence="2">Uncharacterized protein</fullName>
    </submittedName>
</protein>
<reference evidence="2" key="2">
    <citation type="submission" date="2015-06" db="UniProtKB">
        <authorList>
            <consortium name="EnsemblMetazoa"/>
        </authorList>
    </citation>
    <scope>IDENTIFICATION</scope>
</reference>
<dbReference type="Proteomes" id="UP000015104">
    <property type="component" value="Unassembled WGS sequence"/>
</dbReference>
<dbReference type="AlphaFoldDB" id="T1L189"/>
<accession>T1L189</accession>
<dbReference type="EMBL" id="CAEY01000891">
    <property type="status" value="NOT_ANNOTATED_CDS"/>
    <property type="molecule type" value="Genomic_DNA"/>
</dbReference>
<evidence type="ECO:0000313" key="2">
    <source>
        <dbReference type="EnsemblMetazoa" id="tetur31g00890.1"/>
    </source>
</evidence>
<evidence type="ECO:0000313" key="3">
    <source>
        <dbReference type="Proteomes" id="UP000015104"/>
    </source>
</evidence>
<dbReference type="KEGG" id="tut:107369372"/>
<feature type="chain" id="PRO_5010981236" evidence="1">
    <location>
        <begin position="18"/>
        <end position="100"/>
    </location>
</feature>
<sequence length="100" mass="11256">MRFTIILTLCFIGAVSASSLNRRSFIDDIQNNTRNSFYAFEQFGENFNMKVQEAFENLFSAFGNKSQLTDKASVSITNGSSNSFDLVAFAQDLLQVFLLM</sequence>
<dbReference type="EnsemblMetazoa" id="tetur31g00850.1">
    <property type="protein sequence ID" value="tetur31g00850.1"/>
    <property type="gene ID" value="tetur31g00850"/>
</dbReference>
<dbReference type="KEGG" id="tut:107369371"/>
<keyword evidence="3" id="KW-1185">Reference proteome</keyword>
<dbReference type="HOGENOM" id="CLU_2309553_0_0_1"/>
<name>T1L189_TETUR</name>
<dbReference type="EnsemblMetazoa" id="tetur31g00890.1">
    <property type="protein sequence ID" value="tetur31g00890.1"/>
    <property type="gene ID" value="tetur31g00890"/>
</dbReference>